<organism evidence="2 3">
    <name type="scientific">Pseudoduganella chitinolytica</name>
    <dbReference type="NCBI Taxonomy" id="34070"/>
    <lineage>
        <taxon>Bacteria</taxon>
        <taxon>Pseudomonadati</taxon>
        <taxon>Pseudomonadota</taxon>
        <taxon>Betaproteobacteria</taxon>
        <taxon>Burkholderiales</taxon>
        <taxon>Oxalobacteraceae</taxon>
        <taxon>Telluria group</taxon>
        <taxon>Pseudoduganella</taxon>
    </lineage>
</organism>
<dbReference type="RefSeq" id="WP_277415178.1">
    <property type="nucleotide sequence ID" value="NZ_CP119083.1"/>
</dbReference>
<evidence type="ECO:0000313" key="3">
    <source>
        <dbReference type="Proteomes" id="UP001216510"/>
    </source>
</evidence>
<name>A0ABY8B925_9BURK</name>
<dbReference type="Proteomes" id="UP001216510">
    <property type="component" value="Chromosome"/>
</dbReference>
<sequence length="122" mass="13791">MIVNNASARPLRTEEHSFLYALLRHVSYDEHAIRQLAQAQVSDLNDGGMGSVRFLGDEHRRQGACLAEAEYTDCDGVPVSIALNVDEDGRLYELDMWKVDFAPLREYPTFNECVMIKGQSEI</sequence>
<evidence type="ECO:0000259" key="1">
    <source>
        <dbReference type="Pfam" id="PF22480"/>
    </source>
</evidence>
<accession>A0ABY8B925</accession>
<protein>
    <recommendedName>
        <fullName evidence="1">DUF6984 domain-containing protein</fullName>
    </recommendedName>
</protein>
<dbReference type="Pfam" id="PF22480">
    <property type="entry name" value="DUF6984"/>
    <property type="match status" value="1"/>
</dbReference>
<feature type="domain" description="DUF6984" evidence="1">
    <location>
        <begin position="9"/>
        <end position="108"/>
    </location>
</feature>
<dbReference type="EMBL" id="CP119083">
    <property type="protein sequence ID" value="WEF32432.1"/>
    <property type="molecule type" value="Genomic_DNA"/>
</dbReference>
<reference evidence="2 3" key="1">
    <citation type="submission" date="2023-02" db="EMBL/GenBank/DDBJ databases">
        <title>Gemone sequence of Telluria chitinolytica ACM 3522T.</title>
        <authorList>
            <person name="Frediansyah A."/>
            <person name="Miess H."/>
            <person name="Gross H."/>
        </authorList>
    </citation>
    <scope>NUCLEOTIDE SEQUENCE [LARGE SCALE GENOMIC DNA]</scope>
    <source>
        <strain evidence="2 3">ACM 3522</strain>
    </source>
</reference>
<keyword evidence="3" id="KW-1185">Reference proteome</keyword>
<proteinExistence type="predicted"/>
<dbReference type="InterPro" id="IPR054253">
    <property type="entry name" value="DUF6984"/>
</dbReference>
<gene>
    <name evidence="2" type="ORF">PX653_23960</name>
</gene>
<evidence type="ECO:0000313" key="2">
    <source>
        <dbReference type="EMBL" id="WEF32432.1"/>
    </source>
</evidence>